<dbReference type="InterPro" id="IPR055510">
    <property type="entry name" value="DUF7083"/>
</dbReference>
<proteinExistence type="predicted"/>
<dbReference type="Pfam" id="PF23309">
    <property type="entry name" value="DUF7083"/>
    <property type="match status" value="1"/>
</dbReference>
<evidence type="ECO:0000313" key="3">
    <source>
        <dbReference type="Proteomes" id="UP000275846"/>
    </source>
</evidence>
<evidence type="ECO:0000313" key="2">
    <source>
        <dbReference type="EMBL" id="VDL98518.1"/>
    </source>
</evidence>
<dbReference type="WBParaSite" id="SSLN_0001259001-mRNA-1">
    <property type="protein sequence ID" value="SSLN_0001259001-mRNA-1"/>
    <property type="gene ID" value="SSLN_0001259001"/>
</dbReference>
<keyword evidence="3" id="KW-1185">Reference proteome</keyword>
<organism evidence="4">
    <name type="scientific">Schistocephalus solidus</name>
    <name type="common">Tapeworm</name>
    <dbReference type="NCBI Taxonomy" id="70667"/>
    <lineage>
        <taxon>Eukaryota</taxon>
        <taxon>Metazoa</taxon>
        <taxon>Spiralia</taxon>
        <taxon>Lophotrochozoa</taxon>
        <taxon>Platyhelminthes</taxon>
        <taxon>Cestoda</taxon>
        <taxon>Eucestoda</taxon>
        <taxon>Diphyllobothriidea</taxon>
        <taxon>Diphyllobothriidae</taxon>
        <taxon>Schistocephalus</taxon>
    </lineage>
</organism>
<feature type="domain" description="DUF7083" evidence="1">
    <location>
        <begin position="63"/>
        <end position="119"/>
    </location>
</feature>
<reference evidence="4" key="1">
    <citation type="submission" date="2016-06" db="UniProtKB">
        <authorList>
            <consortium name="WormBaseParasite"/>
        </authorList>
    </citation>
    <scope>IDENTIFICATION</scope>
</reference>
<name>A0A183T6N5_SCHSO</name>
<dbReference type="Proteomes" id="UP000275846">
    <property type="component" value="Unassembled WGS sequence"/>
</dbReference>
<protein>
    <submittedName>
        <fullName evidence="4">Band 7 protein</fullName>
    </submittedName>
</protein>
<evidence type="ECO:0000313" key="4">
    <source>
        <dbReference type="WBParaSite" id="SSLN_0001259001-mRNA-1"/>
    </source>
</evidence>
<evidence type="ECO:0000259" key="1">
    <source>
        <dbReference type="Pfam" id="PF23309"/>
    </source>
</evidence>
<sequence length="382" mass="42873">MELQTATIVPNFEATVPRPTSSNFISVCDEYLASPPKSHATEGGDTLFVSGGPLQFSVGLTPAVEEEGSKLEEKEKGEVLLLKLGQPEHEQYVQFMLPKKLVDISFEDTFKNLKSLFSSSKSLFNRPYECFTIEGSSHEDHIDLAGRLNYAYHQADLEQATSQQIKALLFIKALTLPETADVHTRLLAQLDQKAEMTVQQLAEEYVRIMHIKNDIRLIGDVNSQHVAAPSLMHLPQHGMDAEDSGSLQDFRVRDPDLPSQLHYSAEAAEMEVIQVPGLVQVDGQGLRSIKEHLQDDGLVQYRCDSTRRLAAEFLHDFPRSILVHRVEGVRQIHEGSSESCRFREDLPSDVEQRDASVIITELPVPLSFVEVDDGRVFEILRK</sequence>
<dbReference type="AlphaFoldDB" id="A0A183T6N5"/>
<gene>
    <name evidence="2" type="ORF">SSLN_LOCUS12133</name>
</gene>
<reference evidence="2 3" key="2">
    <citation type="submission" date="2018-11" db="EMBL/GenBank/DDBJ databases">
        <authorList>
            <consortium name="Pathogen Informatics"/>
        </authorList>
    </citation>
    <scope>NUCLEOTIDE SEQUENCE [LARGE SCALE GENOMIC DNA]</scope>
    <source>
        <strain evidence="2 3">NST_G2</strain>
    </source>
</reference>
<dbReference type="EMBL" id="UYSU01037045">
    <property type="protein sequence ID" value="VDL98518.1"/>
    <property type="molecule type" value="Genomic_DNA"/>
</dbReference>
<dbReference type="STRING" id="70667.A0A183T6N5"/>
<accession>A0A183T6N5</accession>